<organism evidence="3">
    <name type="scientific">Salmonella enterica</name>
    <name type="common">Salmonella choleraesuis</name>
    <dbReference type="NCBI Taxonomy" id="28901"/>
    <lineage>
        <taxon>Bacteria</taxon>
        <taxon>Pseudomonadati</taxon>
        <taxon>Pseudomonadota</taxon>
        <taxon>Gammaproteobacteria</taxon>
        <taxon>Enterobacterales</taxon>
        <taxon>Enterobacteriaceae</taxon>
        <taxon>Salmonella</taxon>
    </lineage>
</organism>
<protein>
    <submittedName>
        <fullName evidence="3">AAA family ATPase</fullName>
    </submittedName>
</protein>
<sequence length="672" mass="76067">MIFNLCIREGCNLYLSHIEISNFRLFKDLSLKLNRGLNVLVGENDSGKTALIDAIRYTLGTKSNDRAYLTEQDFHNNSDDLKIKLKFSEVGLHAHRFVEHISHEEYEDDNGEKKNRSVLYVQLHAQITGLEKRGYPYIKTELRSGIDGNGLAIESEIRDFLASTYLKPLRDAEVELSSGRASRLSQILSSSKDIIEGMESILTIIAKANDELLTDDAALKKSAENIQQKYLHELIFEKDKSKLGAFIDIVGIKEEDLSNIPKHIQKRHLRTLLEGLTLSLTNDQRSHGLGYLNLLFMGAELLLLEQEANNEFPLLLVEEPEAHLHPQLQMKLLQFINKTTKTEKKPDGVQCILTTHSPNIASKADPAEIIMLSEGGAWPLAVGETELAKDDYQFLRKFLDSTKANVFFAKAVLLVEGDGENILLPELAKLLGRPLENYGVSIVKYDNSGSWKRFAKLFLRSGQDGNPNAWHPTKICVLRDLDLWPDCAEEKDDGSNPYGFKKENSRNQVYWRRNYPDDQQRKNEHIDQLNKQNVVVKISDDWTFEYCLAKYGLFSECYEATVGSNVGIDNIVGDDDTKATFILSQVSKTDFAYKLSSILQKQQDQKIDDTIASLSDEDANNSDISKSAQTQAKNEFAIELKQRLPNYLIEAIQYVTEPIEENIEEVQNAAVV</sequence>
<dbReference type="SUPFAM" id="SSF52540">
    <property type="entry name" value="P-loop containing nucleoside triphosphate hydrolases"/>
    <property type="match status" value="1"/>
</dbReference>
<name>A0A6V9Z7M5_SALER</name>
<comment type="caution">
    <text evidence="3">The sequence shown here is derived from an EMBL/GenBank/DDBJ whole genome shotgun (WGS) entry which is preliminary data.</text>
</comment>
<dbReference type="AlphaFoldDB" id="A0A6V9Z7M5"/>
<feature type="domain" description="OLD protein-like TOPRIM" evidence="2">
    <location>
        <begin position="407"/>
        <end position="458"/>
    </location>
</feature>
<dbReference type="CDD" id="cd01026">
    <property type="entry name" value="TOPRIM_OLD"/>
    <property type="match status" value="1"/>
</dbReference>
<evidence type="ECO:0000259" key="2">
    <source>
        <dbReference type="Pfam" id="PF20469"/>
    </source>
</evidence>
<dbReference type="PANTHER" id="PTHR43581:SF4">
    <property type="entry name" value="ATP_GTP PHOSPHATASE"/>
    <property type="match status" value="1"/>
</dbReference>
<dbReference type="InterPro" id="IPR051396">
    <property type="entry name" value="Bact_Antivir_Def_Nuclease"/>
</dbReference>
<dbReference type="RefSeq" id="WP_077909392.1">
    <property type="nucleotide sequence ID" value="NZ_MYVN01000153.1"/>
</dbReference>
<dbReference type="Pfam" id="PF13175">
    <property type="entry name" value="AAA_15"/>
    <property type="match status" value="1"/>
</dbReference>
<reference evidence="3" key="2">
    <citation type="submission" date="2019-10" db="EMBL/GenBank/DDBJ databases">
        <authorList>
            <consortium name="NCBI Pathogen Detection Project"/>
        </authorList>
    </citation>
    <scope>NUCLEOTIDE SEQUENCE</scope>
    <source>
        <strain evidence="3">BCW_6231</strain>
    </source>
</reference>
<dbReference type="InterPro" id="IPR041685">
    <property type="entry name" value="AAA_GajA/Old/RecF-like"/>
</dbReference>
<dbReference type="PANTHER" id="PTHR43581">
    <property type="entry name" value="ATP/GTP PHOSPHATASE"/>
    <property type="match status" value="1"/>
</dbReference>
<dbReference type="CDD" id="cd00267">
    <property type="entry name" value="ABC_ATPase"/>
    <property type="match status" value="1"/>
</dbReference>
<reference evidence="3" key="1">
    <citation type="journal article" date="2018" name="Genome Biol.">
        <title>SKESA: strategic k-mer extension for scrupulous assemblies.</title>
        <authorList>
            <person name="Souvorov A."/>
            <person name="Agarwala R."/>
            <person name="Lipman D.J."/>
        </authorList>
    </citation>
    <scope>NUCLEOTIDE SEQUENCE</scope>
    <source>
        <strain evidence="3">BCW_6231</strain>
    </source>
</reference>
<gene>
    <name evidence="3" type="ORF">GDL48_17895</name>
</gene>
<dbReference type="Gene3D" id="3.40.50.300">
    <property type="entry name" value="P-loop containing nucleotide triphosphate hydrolases"/>
    <property type="match status" value="1"/>
</dbReference>
<evidence type="ECO:0000259" key="1">
    <source>
        <dbReference type="Pfam" id="PF13175"/>
    </source>
</evidence>
<feature type="domain" description="Endonuclease GajA/Old nuclease/RecF-like AAA" evidence="1">
    <location>
        <begin position="14"/>
        <end position="361"/>
    </location>
</feature>
<dbReference type="InterPro" id="IPR027417">
    <property type="entry name" value="P-loop_NTPase"/>
</dbReference>
<proteinExistence type="predicted"/>
<dbReference type="EMBL" id="DAAAJK010000025">
    <property type="protein sequence ID" value="HAA0766344.1"/>
    <property type="molecule type" value="Genomic_DNA"/>
</dbReference>
<evidence type="ECO:0000313" key="3">
    <source>
        <dbReference type="EMBL" id="HAA0766344.1"/>
    </source>
</evidence>
<dbReference type="InterPro" id="IPR034139">
    <property type="entry name" value="TOPRIM_OLD"/>
</dbReference>
<accession>A0A6V9Z7M5</accession>
<dbReference type="Pfam" id="PF20469">
    <property type="entry name" value="OLD-like_TOPRIM"/>
    <property type="match status" value="1"/>
</dbReference>